<dbReference type="InterPro" id="IPR015424">
    <property type="entry name" value="PyrdxlP-dep_Trfase"/>
</dbReference>
<name>A0AAU7JX14_9MICO</name>
<comment type="catalytic activity">
    <reaction evidence="4">
        <text>O-succinyl-L-homoserine + L-cysteine = L,L-cystathionine + succinate + H(+)</text>
        <dbReference type="Rhea" id="RHEA:20397"/>
        <dbReference type="ChEBI" id="CHEBI:15378"/>
        <dbReference type="ChEBI" id="CHEBI:30031"/>
        <dbReference type="ChEBI" id="CHEBI:35235"/>
        <dbReference type="ChEBI" id="CHEBI:57661"/>
        <dbReference type="ChEBI" id="CHEBI:58161"/>
        <dbReference type="EC" id="2.5.1.48"/>
    </reaction>
</comment>
<evidence type="ECO:0000256" key="3">
    <source>
        <dbReference type="ARBA" id="ARBA00022898"/>
    </source>
</evidence>
<dbReference type="Gene3D" id="3.40.640.10">
    <property type="entry name" value="Type I PLP-dependent aspartate aminotransferase-like (Major domain)"/>
    <property type="match status" value="1"/>
</dbReference>
<evidence type="ECO:0000256" key="9">
    <source>
        <dbReference type="RuleBase" id="RU362118"/>
    </source>
</evidence>
<dbReference type="GO" id="GO:0019346">
    <property type="term" value="P:transsulfuration"/>
    <property type="evidence" value="ECO:0007669"/>
    <property type="project" value="InterPro"/>
</dbReference>
<comment type="similarity">
    <text evidence="2 9">Belongs to the trans-sulfuration enzymes family.</text>
</comment>
<dbReference type="EMBL" id="CP157483">
    <property type="protein sequence ID" value="XBO44644.1"/>
    <property type="molecule type" value="Genomic_DNA"/>
</dbReference>
<dbReference type="GO" id="GO:0003962">
    <property type="term" value="F:cystathionine gamma-synthase activity"/>
    <property type="evidence" value="ECO:0007669"/>
    <property type="project" value="UniProtKB-EC"/>
</dbReference>
<dbReference type="PANTHER" id="PTHR11808">
    <property type="entry name" value="TRANS-SULFURATION ENZYME FAMILY MEMBER"/>
    <property type="match status" value="1"/>
</dbReference>
<dbReference type="PANTHER" id="PTHR11808:SF15">
    <property type="entry name" value="CYSTATHIONINE GAMMA-LYASE"/>
    <property type="match status" value="1"/>
</dbReference>
<evidence type="ECO:0000256" key="2">
    <source>
        <dbReference type="ARBA" id="ARBA00009077"/>
    </source>
</evidence>
<reference evidence="10" key="1">
    <citation type="submission" date="2024-05" db="EMBL/GenBank/DDBJ databases">
        <authorList>
            <person name="Kim S."/>
            <person name="Heo J."/>
            <person name="Choi H."/>
            <person name="Choi Y."/>
            <person name="Kwon S.-W."/>
            <person name="Kim Y."/>
        </authorList>
    </citation>
    <scope>NUCLEOTIDE SEQUENCE</scope>
    <source>
        <strain evidence="10">KACC 23699</strain>
    </source>
</reference>
<evidence type="ECO:0000256" key="1">
    <source>
        <dbReference type="ARBA" id="ARBA00001933"/>
    </source>
</evidence>
<dbReference type="AlphaFoldDB" id="A0AAU7JX14"/>
<dbReference type="GO" id="GO:0004123">
    <property type="term" value="F:cystathionine gamma-lyase activity"/>
    <property type="evidence" value="ECO:0007669"/>
    <property type="project" value="TreeGrafter"/>
</dbReference>
<organism evidence="10">
    <name type="scientific">Pedococcus sp. KACC 23699</name>
    <dbReference type="NCBI Taxonomy" id="3149228"/>
    <lineage>
        <taxon>Bacteria</taxon>
        <taxon>Bacillati</taxon>
        <taxon>Actinomycetota</taxon>
        <taxon>Actinomycetes</taxon>
        <taxon>Micrococcales</taxon>
        <taxon>Intrasporangiaceae</taxon>
        <taxon>Pedococcus</taxon>
    </lineage>
</organism>
<gene>
    <name evidence="10" type="ORF">ABEG17_04700</name>
</gene>
<dbReference type="GO" id="GO:0005737">
    <property type="term" value="C:cytoplasm"/>
    <property type="evidence" value="ECO:0007669"/>
    <property type="project" value="TreeGrafter"/>
</dbReference>
<evidence type="ECO:0000256" key="6">
    <source>
        <dbReference type="ARBA" id="ARBA00068008"/>
    </source>
</evidence>
<dbReference type="PIRSF" id="PIRSF001434">
    <property type="entry name" value="CGS"/>
    <property type="match status" value="1"/>
</dbReference>
<dbReference type="InterPro" id="IPR000277">
    <property type="entry name" value="Cys/Met-Metab_PyrdxlP-dep_enz"/>
</dbReference>
<dbReference type="Pfam" id="PF01053">
    <property type="entry name" value="Cys_Met_Meta_PP"/>
    <property type="match status" value="1"/>
</dbReference>
<keyword evidence="10" id="KW-0808">Transferase</keyword>
<evidence type="ECO:0000256" key="7">
    <source>
        <dbReference type="ARBA" id="ARBA00083849"/>
    </source>
</evidence>
<evidence type="ECO:0000256" key="5">
    <source>
        <dbReference type="ARBA" id="ARBA00066530"/>
    </source>
</evidence>
<sequence length="400" mass="42378">MSEQQHSSHTDAGGFSTRAIHAGQEPDAGTGAVITPIYQVSTYKQDGIGGFRGGYEYSRSANPTRTALEECFAALEGGERGFAFASGLAGQDTVLRALLTPGDHVVVPNDAYGGTYRLFNKVLVPWGVEHSIAPMGDLDAVRAAIRPGQTKLVWVETPTNPMLGIADIAALAEVAHAAGALLVVDNTFASPYLQQPLSLGADIVTHSTTKYCGGHSDVVGGAVVVGRDITVKGYEDAVDRVAFHQNSLGAVAGPFDAWLVLRGLKTLALRMEKHSDNAERVVDFLLGHPAVSAVHYPGLESHPGHEVAARQMKRFGGMISFQVRGGEDVAVKVCGETQVWTLGESLGGVESLIEHPARMTHSSVRGTELEVPADLIRLSTGIEDVEDLIGDLKQALDRLG</sequence>
<accession>A0AAU7JX14</accession>
<keyword evidence="3 8" id="KW-0663">Pyridoxal phosphate</keyword>
<dbReference type="RefSeq" id="WP_406832129.1">
    <property type="nucleotide sequence ID" value="NZ_CP157483.1"/>
</dbReference>
<dbReference type="CDD" id="cd00614">
    <property type="entry name" value="CGS_like"/>
    <property type="match status" value="1"/>
</dbReference>
<dbReference type="InterPro" id="IPR015421">
    <property type="entry name" value="PyrdxlP-dep_Trfase_major"/>
</dbReference>
<feature type="modified residue" description="N6-(pyridoxal phosphate)lysine" evidence="8">
    <location>
        <position position="210"/>
    </location>
</feature>
<dbReference type="SUPFAM" id="SSF53383">
    <property type="entry name" value="PLP-dependent transferases"/>
    <property type="match status" value="1"/>
</dbReference>
<dbReference type="EC" id="2.5.1.48" evidence="5"/>
<protein>
    <recommendedName>
        <fullName evidence="6">Cystathionine gamma-synthase</fullName>
        <ecNumber evidence="5">2.5.1.48</ecNumber>
    </recommendedName>
    <alternativeName>
        <fullName evidence="7">O-succinylhomoserine (thiol)-lyase</fullName>
    </alternativeName>
</protein>
<comment type="cofactor">
    <cofactor evidence="1 9">
        <name>pyridoxal 5'-phosphate</name>
        <dbReference type="ChEBI" id="CHEBI:597326"/>
    </cofactor>
</comment>
<evidence type="ECO:0000313" key="10">
    <source>
        <dbReference type="EMBL" id="XBO44644.1"/>
    </source>
</evidence>
<dbReference type="GO" id="GO:0019343">
    <property type="term" value="P:cysteine biosynthetic process via cystathionine"/>
    <property type="evidence" value="ECO:0007669"/>
    <property type="project" value="TreeGrafter"/>
</dbReference>
<dbReference type="FunFam" id="3.90.1150.10:FF:000008">
    <property type="entry name" value="Cystathionine gamma-synthase"/>
    <property type="match status" value="1"/>
</dbReference>
<dbReference type="FunFam" id="3.40.640.10:FF:000009">
    <property type="entry name" value="Cystathionine gamma-synthase homolog"/>
    <property type="match status" value="1"/>
</dbReference>
<dbReference type="GO" id="GO:0030170">
    <property type="term" value="F:pyridoxal phosphate binding"/>
    <property type="evidence" value="ECO:0007669"/>
    <property type="project" value="InterPro"/>
</dbReference>
<dbReference type="InterPro" id="IPR015422">
    <property type="entry name" value="PyrdxlP-dep_Trfase_small"/>
</dbReference>
<evidence type="ECO:0000256" key="4">
    <source>
        <dbReference type="ARBA" id="ARBA00051441"/>
    </source>
</evidence>
<dbReference type="NCBIfam" id="NF005871">
    <property type="entry name" value="PRK07811.1"/>
    <property type="match status" value="1"/>
</dbReference>
<evidence type="ECO:0000256" key="8">
    <source>
        <dbReference type="PIRSR" id="PIRSR001434-2"/>
    </source>
</evidence>
<proteinExistence type="inferred from homology"/>
<dbReference type="Gene3D" id="3.90.1150.10">
    <property type="entry name" value="Aspartate Aminotransferase, domain 1"/>
    <property type="match status" value="1"/>
</dbReference>